<evidence type="ECO:0000256" key="5">
    <source>
        <dbReference type="SAM" id="Phobius"/>
    </source>
</evidence>
<dbReference type="GO" id="GO:0016020">
    <property type="term" value="C:membrane"/>
    <property type="evidence" value="ECO:0007669"/>
    <property type="project" value="UniProtKB-SubCell"/>
</dbReference>
<evidence type="ECO:0000256" key="3">
    <source>
        <dbReference type="ARBA" id="ARBA00022989"/>
    </source>
</evidence>
<dbReference type="EMBL" id="QMFY01000027">
    <property type="protein sequence ID" value="RAV97793.1"/>
    <property type="molecule type" value="Genomic_DNA"/>
</dbReference>
<evidence type="ECO:0000256" key="1">
    <source>
        <dbReference type="ARBA" id="ARBA00004370"/>
    </source>
</evidence>
<comment type="subcellular location">
    <subcellularLocation>
        <location evidence="1">Membrane</location>
    </subcellularLocation>
</comment>
<keyword evidence="3 5" id="KW-1133">Transmembrane helix</keyword>
<evidence type="ECO:0000256" key="2">
    <source>
        <dbReference type="ARBA" id="ARBA00022692"/>
    </source>
</evidence>
<dbReference type="PANTHER" id="PTHR11863">
    <property type="entry name" value="STEROL DESATURASE"/>
    <property type="match status" value="1"/>
</dbReference>
<keyword evidence="4 5" id="KW-0472">Membrane</keyword>
<dbReference type="Proteomes" id="UP000251889">
    <property type="component" value="Unassembled WGS sequence"/>
</dbReference>
<evidence type="ECO:0000313" key="7">
    <source>
        <dbReference type="EMBL" id="RAV97793.1"/>
    </source>
</evidence>
<feature type="transmembrane region" description="Helical" evidence="5">
    <location>
        <begin position="96"/>
        <end position="120"/>
    </location>
</feature>
<protein>
    <submittedName>
        <fullName evidence="7">Fatty acid hydroxylase family protein</fullName>
    </submittedName>
</protein>
<proteinExistence type="predicted"/>
<organism evidence="7 8">
    <name type="scientific">Pseudochryseolinea flava</name>
    <dbReference type="NCBI Taxonomy" id="2059302"/>
    <lineage>
        <taxon>Bacteria</taxon>
        <taxon>Pseudomonadati</taxon>
        <taxon>Bacteroidota</taxon>
        <taxon>Cytophagia</taxon>
        <taxon>Cytophagales</taxon>
        <taxon>Fulvivirgaceae</taxon>
        <taxon>Pseudochryseolinea</taxon>
    </lineage>
</organism>
<comment type="caution">
    <text evidence="7">The sequence shown here is derived from an EMBL/GenBank/DDBJ whole genome shotgun (WGS) entry which is preliminary data.</text>
</comment>
<gene>
    <name evidence="7" type="ORF">DQQ10_26845</name>
</gene>
<feature type="transmembrane region" description="Helical" evidence="5">
    <location>
        <begin position="24"/>
        <end position="46"/>
    </location>
</feature>
<dbReference type="OrthoDB" id="9770329at2"/>
<dbReference type="InterPro" id="IPR050307">
    <property type="entry name" value="Sterol_Desaturase_Related"/>
</dbReference>
<dbReference type="GO" id="GO:0016491">
    <property type="term" value="F:oxidoreductase activity"/>
    <property type="evidence" value="ECO:0007669"/>
    <property type="project" value="InterPro"/>
</dbReference>
<dbReference type="Pfam" id="PF04116">
    <property type="entry name" value="FA_hydroxylase"/>
    <property type="match status" value="1"/>
</dbReference>
<name>A0A364XUI0_9BACT</name>
<dbReference type="AlphaFoldDB" id="A0A364XUI0"/>
<feature type="transmembrane region" description="Helical" evidence="5">
    <location>
        <begin position="67"/>
        <end position="90"/>
    </location>
</feature>
<evidence type="ECO:0000256" key="4">
    <source>
        <dbReference type="ARBA" id="ARBA00023136"/>
    </source>
</evidence>
<evidence type="ECO:0000259" key="6">
    <source>
        <dbReference type="Pfam" id="PF04116"/>
    </source>
</evidence>
<dbReference type="GO" id="GO:0008610">
    <property type="term" value="P:lipid biosynthetic process"/>
    <property type="evidence" value="ECO:0007669"/>
    <property type="project" value="InterPro"/>
</dbReference>
<sequence length="241" mass="28162">MESYLYVPMPNVLHDLDQLSTTQLWILFLVENLLITLSVLVIGGWIMKSHQKPRTRPTRKDWVICGVTNVINTVVTYLGFYLCQTGYIAIDTQLSWYILLDFMILFFAMDLLMYVFHYLIHKSFLYEVVHGLHHQSVNPKPIDLFVLHPVETFAFGTLWLVLLMTNSFSLIAIMIYLTVNVAFGLLGHLEIEPLPELWRQKRIFRYIGTATFHHRHHQDVTANFGFYTSLWDKLFGTFGKS</sequence>
<evidence type="ECO:0000313" key="8">
    <source>
        <dbReference type="Proteomes" id="UP000251889"/>
    </source>
</evidence>
<accession>A0A364XUI0</accession>
<reference evidence="7 8" key="1">
    <citation type="submission" date="2018-06" db="EMBL/GenBank/DDBJ databases">
        <title>Chryseolinea flavus sp. nov., a member of the phylum Bacteroidetes isolated from soil.</title>
        <authorList>
            <person name="Li Y."/>
            <person name="Wang J."/>
        </authorList>
    </citation>
    <scope>NUCLEOTIDE SEQUENCE [LARGE SCALE GENOMIC DNA]</scope>
    <source>
        <strain evidence="7 8">SDU1-6</strain>
    </source>
</reference>
<dbReference type="InterPro" id="IPR006694">
    <property type="entry name" value="Fatty_acid_hydroxylase"/>
</dbReference>
<keyword evidence="8" id="KW-1185">Reference proteome</keyword>
<feature type="domain" description="Fatty acid hydroxylase" evidence="6">
    <location>
        <begin position="102"/>
        <end position="237"/>
    </location>
</feature>
<dbReference type="GO" id="GO:0005506">
    <property type="term" value="F:iron ion binding"/>
    <property type="evidence" value="ECO:0007669"/>
    <property type="project" value="InterPro"/>
</dbReference>
<keyword evidence="2 5" id="KW-0812">Transmembrane</keyword>